<keyword evidence="10" id="KW-1185">Reference proteome</keyword>
<dbReference type="PANTHER" id="PTHR21090">
    <property type="entry name" value="AROM/DEHYDROQUINATE SYNTHASE"/>
    <property type="match status" value="1"/>
</dbReference>
<feature type="binding site" evidence="7">
    <location>
        <position position="194"/>
    </location>
    <ligand>
        <name>3-phosphoshikimate</name>
        <dbReference type="ChEBI" id="CHEBI:145989"/>
    </ligand>
</feature>
<evidence type="ECO:0000256" key="6">
    <source>
        <dbReference type="ARBA" id="ARBA00044633"/>
    </source>
</evidence>
<evidence type="ECO:0000256" key="2">
    <source>
        <dbReference type="ARBA" id="ARBA00009948"/>
    </source>
</evidence>
<feature type="binding site" evidence="7">
    <location>
        <position position="21"/>
    </location>
    <ligand>
        <name>phosphoenolpyruvate</name>
        <dbReference type="ChEBI" id="CHEBI:58702"/>
    </ligand>
</feature>
<feature type="binding site" evidence="7">
    <location>
        <position position="166"/>
    </location>
    <ligand>
        <name>3-phosphoshikimate</name>
        <dbReference type="ChEBI" id="CHEBI:145989"/>
    </ligand>
</feature>
<evidence type="ECO:0000256" key="3">
    <source>
        <dbReference type="ARBA" id="ARBA00022605"/>
    </source>
</evidence>
<dbReference type="Proteomes" id="UP001651880">
    <property type="component" value="Unassembled WGS sequence"/>
</dbReference>
<feature type="binding site" evidence="7">
    <location>
        <position position="95"/>
    </location>
    <ligand>
        <name>phosphoenolpyruvate</name>
        <dbReference type="ChEBI" id="CHEBI:58702"/>
    </ligand>
</feature>
<feature type="active site" description="Proton acceptor" evidence="7">
    <location>
        <position position="308"/>
    </location>
</feature>
<dbReference type="NCBIfam" id="TIGR01356">
    <property type="entry name" value="aroA"/>
    <property type="match status" value="1"/>
</dbReference>
<evidence type="ECO:0000313" key="10">
    <source>
        <dbReference type="Proteomes" id="UP001651880"/>
    </source>
</evidence>
<dbReference type="CDD" id="cd01556">
    <property type="entry name" value="EPSP_synthase"/>
    <property type="match status" value="1"/>
</dbReference>
<comment type="caution">
    <text evidence="7">Lacks conserved residue(s) required for the propagation of feature annotation.</text>
</comment>
<feature type="binding site" evidence="7">
    <location>
        <position position="26"/>
    </location>
    <ligand>
        <name>3-phosphoshikimate</name>
        <dbReference type="ChEBI" id="CHEBI:145989"/>
    </ligand>
</feature>
<dbReference type="InterPro" id="IPR023193">
    <property type="entry name" value="EPSP_synthase_CS"/>
</dbReference>
<gene>
    <name evidence="7 9" type="primary">aroA</name>
    <name evidence="9" type="ORF">LJD61_17390</name>
</gene>
<dbReference type="PANTHER" id="PTHR21090:SF5">
    <property type="entry name" value="PENTAFUNCTIONAL AROM POLYPEPTIDE"/>
    <property type="match status" value="1"/>
</dbReference>
<feature type="binding site" evidence="7">
    <location>
        <position position="339"/>
    </location>
    <ligand>
        <name>phosphoenolpyruvate</name>
        <dbReference type="ChEBI" id="CHEBI:58702"/>
    </ligand>
</feature>
<dbReference type="Gene3D" id="3.65.10.10">
    <property type="entry name" value="Enolpyruvate transferase domain"/>
    <property type="match status" value="2"/>
</dbReference>
<feature type="binding site" evidence="7">
    <location>
        <position position="21"/>
    </location>
    <ligand>
        <name>3-phosphoshikimate</name>
        <dbReference type="ChEBI" id="CHEBI:145989"/>
    </ligand>
</feature>
<feature type="binding site" evidence="7">
    <location>
        <position position="167"/>
    </location>
    <ligand>
        <name>3-phosphoshikimate</name>
        <dbReference type="ChEBI" id="CHEBI:145989"/>
    </ligand>
</feature>
<dbReference type="InterPro" id="IPR036968">
    <property type="entry name" value="Enolpyruvate_Tfrase_sf"/>
</dbReference>
<evidence type="ECO:0000256" key="4">
    <source>
        <dbReference type="ARBA" id="ARBA00022679"/>
    </source>
</evidence>
<reference evidence="9 10" key="1">
    <citation type="submission" date="2021-10" db="EMBL/GenBank/DDBJ databases">
        <title>Lutispora strain m25 sp. nov., a thermophilic, non-spore-forming bacterium isolated from a lab-scale methanogenic bioreactor digesting anaerobic sludge.</title>
        <authorList>
            <person name="El Houari A."/>
            <person name="Mcdonald J."/>
        </authorList>
    </citation>
    <scope>NUCLEOTIDE SEQUENCE [LARGE SCALE GENOMIC DNA]</scope>
    <source>
        <strain evidence="10">m25</strain>
    </source>
</reference>
<feature type="domain" description="Enolpyruvate transferase" evidence="8">
    <location>
        <begin position="8"/>
        <end position="415"/>
    </location>
</feature>
<dbReference type="HAMAP" id="MF_00210">
    <property type="entry name" value="EPSP_synth"/>
    <property type="match status" value="1"/>
</dbReference>
<dbReference type="SUPFAM" id="SSF55205">
    <property type="entry name" value="EPT/RTPC-like"/>
    <property type="match status" value="1"/>
</dbReference>
<feature type="binding site" evidence="7">
    <location>
        <position position="123"/>
    </location>
    <ligand>
        <name>phosphoenolpyruvate</name>
        <dbReference type="ChEBI" id="CHEBI:58702"/>
    </ligand>
</feature>
<feature type="binding site" evidence="7">
    <location>
        <position position="22"/>
    </location>
    <ligand>
        <name>3-phosphoshikimate</name>
        <dbReference type="ChEBI" id="CHEBI:145989"/>
    </ligand>
</feature>
<dbReference type="EC" id="2.5.1.19" evidence="7"/>
<feature type="binding site" evidence="7">
    <location>
        <position position="381"/>
    </location>
    <ligand>
        <name>phosphoenolpyruvate</name>
        <dbReference type="ChEBI" id="CHEBI:58702"/>
    </ligand>
</feature>
<comment type="similarity">
    <text evidence="2 7">Belongs to the EPSP synthase family.</text>
</comment>
<organism evidence="9 10">
    <name type="scientific">Lutispora saccharofermentans</name>
    <dbReference type="NCBI Taxonomy" id="3024236"/>
    <lineage>
        <taxon>Bacteria</taxon>
        <taxon>Bacillati</taxon>
        <taxon>Bacillota</taxon>
        <taxon>Clostridia</taxon>
        <taxon>Lutisporales</taxon>
        <taxon>Lutisporaceae</taxon>
        <taxon>Lutispora</taxon>
    </lineage>
</organism>
<name>A0ABT1NJ59_9FIRM</name>
<dbReference type="InterPro" id="IPR006264">
    <property type="entry name" value="EPSP_synthase"/>
</dbReference>
<feature type="binding site" evidence="7">
    <location>
        <position position="168"/>
    </location>
    <ligand>
        <name>phosphoenolpyruvate</name>
        <dbReference type="ChEBI" id="CHEBI:58702"/>
    </ligand>
</feature>
<comment type="function">
    <text evidence="7">Catalyzes the transfer of the enolpyruvyl moiety of phosphoenolpyruvate (PEP) to the 5-hydroxyl of shikimate-3-phosphate (S3P) to produce enolpyruvyl shikimate-3-phosphate and inorganic phosphate.</text>
</comment>
<evidence type="ECO:0000256" key="5">
    <source>
        <dbReference type="ARBA" id="ARBA00023141"/>
    </source>
</evidence>
<dbReference type="EMBL" id="JAJEKE010000020">
    <property type="protein sequence ID" value="MCQ1531302.1"/>
    <property type="molecule type" value="Genomic_DNA"/>
</dbReference>
<evidence type="ECO:0000313" key="9">
    <source>
        <dbReference type="EMBL" id="MCQ1531302.1"/>
    </source>
</evidence>
<comment type="subcellular location">
    <subcellularLocation>
        <location evidence="7">Cytoplasm</location>
    </subcellularLocation>
</comment>
<comment type="caution">
    <text evidence="9">The sequence shown here is derived from an EMBL/GenBank/DDBJ whole genome shotgun (WGS) entry which is preliminary data.</text>
</comment>
<dbReference type="InterPro" id="IPR001986">
    <property type="entry name" value="Enolpyruvate_Tfrase_dom"/>
</dbReference>
<feature type="binding site" evidence="7">
    <location>
        <position position="335"/>
    </location>
    <ligand>
        <name>3-phosphoshikimate</name>
        <dbReference type="ChEBI" id="CHEBI:145989"/>
    </ligand>
</feature>
<proteinExistence type="inferred from homology"/>
<sequence length="429" mass="46444">MKSVKIMPSKLRGTINVPPSKSMAHRVVICGGLGAGKSSISNIDLSDDLTATIEGMRALGSEIEKSSSGFIINGAEFLDNANAAFTNVIDCNESGTTLRLLIPISLTKENSVVFTGRGNLGKRPLDLYYEIFEKHGISYEYEKDGLNLKIKGSMKPGEYKIRGDISSQFISGLLLALPLLDGDSKITVTTDMESRGYIDLTIDMQKRFGIDIQQSKSREFYIKGRQIYKPTDYAVEGDFSQGAFYLVAGALGNDIKCKGLNIDSLQGDKAVLGIIEAMGGKVETKGGYIQAYGADTQGTVIDGSQFPDIIPILAVLGALSRGTTKIVNAGRLRIKECDRLKAICEGLRNLGADIRELEDGLIINGRKSLDGGIADSWNDHRIAMSLAIASTRCKDAVTIRNSHAVKKSYPGFWNDFKSLGGNADEWNMG</sequence>
<keyword evidence="5 7" id="KW-0057">Aromatic amino acid biosynthesis</keyword>
<dbReference type="GO" id="GO:0003866">
    <property type="term" value="F:3-phosphoshikimate 1-carboxyvinyltransferase activity"/>
    <property type="evidence" value="ECO:0007669"/>
    <property type="project" value="UniProtKB-EC"/>
</dbReference>
<dbReference type="Pfam" id="PF00275">
    <property type="entry name" value="EPSP_synthase"/>
    <property type="match status" value="1"/>
</dbReference>
<comment type="subunit">
    <text evidence="7">Monomer.</text>
</comment>
<keyword evidence="4 7" id="KW-0808">Transferase</keyword>
<feature type="binding site" evidence="7">
    <location>
        <position position="407"/>
    </location>
    <ligand>
        <name>phosphoenolpyruvate</name>
        <dbReference type="ChEBI" id="CHEBI:58702"/>
    </ligand>
</feature>
<evidence type="ECO:0000259" key="8">
    <source>
        <dbReference type="Pfam" id="PF00275"/>
    </source>
</evidence>
<evidence type="ECO:0000256" key="7">
    <source>
        <dbReference type="HAMAP-Rule" id="MF_00210"/>
    </source>
</evidence>
<feature type="binding site" evidence="7">
    <location>
        <position position="168"/>
    </location>
    <ligand>
        <name>3-phosphoshikimate</name>
        <dbReference type="ChEBI" id="CHEBI:145989"/>
    </ligand>
</feature>
<protein>
    <recommendedName>
        <fullName evidence="7">3-phosphoshikimate 1-carboxyvinyltransferase</fullName>
        <ecNumber evidence="7">2.5.1.19</ecNumber>
    </recommendedName>
    <alternativeName>
        <fullName evidence="7">5-enolpyruvylshikimate-3-phosphate synthase</fullName>
        <shortName evidence="7">EPSP synthase</shortName>
        <shortName evidence="7">EPSPS</shortName>
    </alternativeName>
</protein>
<dbReference type="PIRSF" id="PIRSF000505">
    <property type="entry name" value="EPSPS"/>
    <property type="match status" value="1"/>
</dbReference>
<keyword evidence="7" id="KW-0963">Cytoplasm</keyword>
<accession>A0ABT1NJ59</accession>
<feature type="binding site" evidence="7">
    <location>
        <position position="308"/>
    </location>
    <ligand>
        <name>3-phosphoshikimate</name>
        <dbReference type="ChEBI" id="CHEBI:145989"/>
    </ligand>
</feature>
<dbReference type="InterPro" id="IPR013792">
    <property type="entry name" value="RNA3'P_cycl/enolpyr_Trfase_a/b"/>
</dbReference>
<keyword evidence="3 7" id="KW-0028">Amino-acid biosynthesis</keyword>
<comment type="catalytic activity">
    <reaction evidence="6">
        <text>3-phosphoshikimate + phosphoenolpyruvate = 5-O-(1-carboxyvinyl)-3-phosphoshikimate + phosphate</text>
        <dbReference type="Rhea" id="RHEA:21256"/>
        <dbReference type="ChEBI" id="CHEBI:43474"/>
        <dbReference type="ChEBI" id="CHEBI:57701"/>
        <dbReference type="ChEBI" id="CHEBI:58702"/>
        <dbReference type="ChEBI" id="CHEBI:145989"/>
        <dbReference type="EC" id="2.5.1.19"/>
    </reaction>
    <physiologicalReaction direction="left-to-right" evidence="6">
        <dbReference type="Rhea" id="RHEA:21257"/>
    </physiologicalReaction>
</comment>
<dbReference type="RefSeq" id="WP_255228828.1">
    <property type="nucleotide sequence ID" value="NZ_JAJEKE010000020.1"/>
</dbReference>
<comment type="pathway">
    <text evidence="1 7">Metabolic intermediate biosynthesis; chorismate biosynthesis; chorismate from D-erythrose 4-phosphate and phosphoenolpyruvate: step 6/7.</text>
</comment>
<evidence type="ECO:0000256" key="1">
    <source>
        <dbReference type="ARBA" id="ARBA00004811"/>
    </source>
</evidence>
<dbReference type="PROSITE" id="PS00885">
    <property type="entry name" value="EPSP_SYNTHASE_2"/>
    <property type="match status" value="1"/>
</dbReference>